<accession>D8QKR0</accession>
<proteinExistence type="predicted"/>
<gene>
    <name evidence="1" type="ORF">SCHCODRAFT_238563</name>
</gene>
<protein>
    <submittedName>
        <fullName evidence="1">Uncharacterized protein</fullName>
    </submittedName>
</protein>
<name>D8QKR0_SCHCM</name>
<sequence>MSQNQSKVNWQQIADCANVSPMSLYFPPVEDLMLYFDGADWGDNVKLDVASFLPDQLTPNALSTRGKTHAIVLLPLLAAKTTPTATNPADSAANPATLQRELPIMMPAPRSWPPTCGADALPIAHAAKHATSTAASVLTNAGDSSNSDGPPVWKQCLCHCQQAGHFKGSLVDAFKHKISALVEAHQDSFGVNLPVWVKNLPSTTQVMCAVLLERILHRKEHTQAMNNEKGKKRKKDEENKVRGEDICCQSMQPHRKCAAAAINISDSNSNAENRAPIKKACKLRAGSLAKDILEVKNCFKEMVEVSKANAEAHTRAMESFCCTLEHALCQNVSQGNFGTLRANNQQQHQPVIGVGLGGERWSRQ</sequence>
<dbReference type="Proteomes" id="UP000007431">
    <property type="component" value="Unassembled WGS sequence"/>
</dbReference>
<dbReference type="InParanoid" id="D8QKR0"/>
<dbReference type="HOGENOM" id="CLU_761072_0_0_1"/>
<dbReference type="KEGG" id="scm:SCHCO_02603714"/>
<evidence type="ECO:0000313" key="2">
    <source>
        <dbReference type="Proteomes" id="UP000007431"/>
    </source>
</evidence>
<dbReference type="GeneID" id="9593443"/>
<organism evidence="2">
    <name type="scientific">Schizophyllum commune (strain H4-8 / FGSC 9210)</name>
    <name type="common">Split gill fungus</name>
    <dbReference type="NCBI Taxonomy" id="578458"/>
    <lineage>
        <taxon>Eukaryota</taxon>
        <taxon>Fungi</taxon>
        <taxon>Dikarya</taxon>
        <taxon>Basidiomycota</taxon>
        <taxon>Agaricomycotina</taxon>
        <taxon>Agaricomycetes</taxon>
        <taxon>Agaricomycetidae</taxon>
        <taxon>Agaricales</taxon>
        <taxon>Schizophyllaceae</taxon>
        <taxon>Schizophyllum</taxon>
    </lineage>
</organism>
<dbReference type="EMBL" id="GL377316">
    <property type="protein sequence ID" value="EFI91658.1"/>
    <property type="molecule type" value="Genomic_DNA"/>
</dbReference>
<keyword evidence="2" id="KW-1185">Reference proteome</keyword>
<dbReference type="AlphaFoldDB" id="D8QKR0"/>
<dbReference type="VEuPathDB" id="FungiDB:SCHCODRAFT_02603714"/>
<reference evidence="1 2" key="1">
    <citation type="journal article" date="2010" name="Nat. Biotechnol.">
        <title>Genome sequence of the model mushroom Schizophyllum commune.</title>
        <authorList>
            <person name="Ohm R.A."/>
            <person name="de Jong J.F."/>
            <person name="Lugones L.G."/>
            <person name="Aerts A."/>
            <person name="Kothe E."/>
            <person name="Stajich J.E."/>
            <person name="de Vries R.P."/>
            <person name="Record E."/>
            <person name="Levasseur A."/>
            <person name="Baker S.E."/>
            <person name="Bartholomew K.A."/>
            <person name="Coutinho P.M."/>
            <person name="Erdmann S."/>
            <person name="Fowler T.J."/>
            <person name="Gathman A.C."/>
            <person name="Lombard V."/>
            <person name="Henrissat B."/>
            <person name="Knabe N."/>
            <person name="Kuees U."/>
            <person name="Lilly W.W."/>
            <person name="Lindquist E."/>
            <person name="Lucas S."/>
            <person name="Magnuson J.K."/>
            <person name="Piumi F."/>
            <person name="Raudaskoski M."/>
            <person name="Salamov A."/>
            <person name="Schmutz J."/>
            <person name="Schwarze F.W.M.R."/>
            <person name="vanKuyk P.A."/>
            <person name="Horton J.S."/>
            <person name="Grigoriev I.V."/>
            <person name="Woesten H.A.B."/>
        </authorList>
    </citation>
    <scope>NUCLEOTIDE SEQUENCE [LARGE SCALE GENOMIC DNA]</scope>
    <source>
        <strain evidence="2">H4-8 / FGSC 9210</strain>
    </source>
</reference>
<evidence type="ECO:0000313" key="1">
    <source>
        <dbReference type="EMBL" id="EFI91658.1"/>
    </source>
</evidence>
<dbReference type="RefSeq" id="XP_003026561.1">
    <property type="nucleotide sequence ID" value="XM_003026515.1"/>
</dbReference>